<reference evidence="2 6" key="2">
    <citation type="submission" date="2023-03" db="EMBL/GenBank/DDBJ databases">
        <authorList>
            <person name="Shen W."/>
            <person name="Cai J."/>
        </authorList>
    </citation>
    <scope>NUCLEOTIDE SEQUENCE [LARGE SCALE GENOMIC DNA]</scope>
    <source>
        <strain evidence="3 6">B516</strain>
        <strain evidence="2">K72-2</strain>
    </source>
</reference>
<dbReference type="InterPro" id="IPR036086">
    <property type="entry name" value="ParB/Sulfiredoxin_sf"/>
</dbReference>
<proteinExistence type="predicted"/>
<dbReference type="EMBL" id="QRMZ01000022">
    <property type="protein sequence ID" value="RHK05249.1"/>
    <property type="molecule type" value="Genomic_DNA"/>
</dbReference>
<sequence length="177" mass="20540">MSDIDFPVLAAKLIPVSKIHANTYNPNTVAAPEMDLLELSIREDGFTQPLVCYHDKEQDKYILIDGFHRYIVAKDRLELPSVPVTVIDKPFENRIASTIRHNRARGTHGIEKMGNIVQQLVANEWSDERIAKELGMDREEVFRFKQRSGLKSAFSNHEFSKSWIEFEKRYYKGKKET</sequence>
<protein>
    <submittedName>
        <fullName evidence="4">Chromosome partitioning protein ParB</fullName>
    </submittedName>
    <submittedName>
        <fullName evidence="2">ParB/RepB/Spo0J family partition protein</fullName>
    </submittedName>
</protein>
<dbReference type="PANTHER" id="PTHR30083">
    <property type="entry name" value="TRANSCRIPTIONAL REGULATOR-RELATED"/>
    <property type="match status" value="1"/>
</dbReference>
<dbReference type="RefSeq" id="WP_005227576.1">
    <property type="nucleotide sequence ID" value="NZ_BAAAXK010000046.1"/>
</dbReference>
<evidence type="ECO:0000259" key="1">
    <source>
        <dbReference type="SMART" id="SM00470"/>
    </source>
</evidence>
<evidence type="ECO:0000313" key="2">
    <source>
        <dbReference type="EMBL" id="MDT2965768.1"/>
    </source>
</evidence>
<dbReference type="SUPFAM" id="SSF110849">
    <property type="entry name" value="ParB/Sulfiredoxin"/>
    <property type="match status" value="1"/>
</dbReference>
<dbReference type="Gene3D" id="3.90.1530.10">
    <property type="entry name" value="Conserved hypothetical protein from pyrococcus furiosus pfu- 392566-001, ParB domain"/>
    <property type="match status" value="1"/>
</dbReference>
<dbReference type="GeneID" id="15141151"/>
<dbReference type="CDD" id="cd16397">
    <property type="entry name" value="IbrB_like"/>
    <property type="match status" value="1"/>
</dbReference>
<dbReference type="Proteomes" id="UP001268896">
    <property type="component" value="Unassembled WGS sequence"/>
</dbReference>
<dbReference type="GO" id="GO:0071453">
    <property type="term" value="P:cellular response to oxygen levels"/>
    <property type="evidence" value="ECO:0007669"/>
    <property type="project" value="TreeGrafter"/>
</dbReference>
<dbReference type="Pfam" id="PF02195">
    <property type="entry name" value="ParB_N"/>
    <property type="match status" value="1"/>
</dbReference>
<organism evidence="4 5">
    <name type="scientific">Enterococcus casseliflavus</name>
    <name type="common">Enterococcus flavescens</name>
    <dbReference type="NCBI Taxonomy" id="37734"/>
    <lineage>
        <taxon>Bacteria</taxon>
        <taxon>Bacillati</taxon>
        <taxon>Bacillota</taxon>
        <taxon>Bacilli</taxon>
        <taxon>Lactobacillales</taxon>
        <taxon>Enterococcaceae</taxon>
        <taxon>Enterococcus</taxon>
    </lineage>
</organism>
<dbReference type="Proteomes" id="UP001253851">
    <property type="component" value="Unassembled WGS sequence"/>
</dbReference>
<evidence type="ECO:0000313" key="3">
    <source>
        <dbReference type="EMBL" id="MDT2983795.1"/>
    </source>
</evidence>
<accession>A0A1I2A645</accession>
<dbReference type="Proteomes" id="UP000286288">
    <property type="component" value="Unassembled WGS sequence"/>
</dbReference>
<dbReference type="AlphaFoldDB" id="A0A1I2A645"/>
<dbReference type="EMBL" id="JARQDZ010000009">
    <property type="protein sequence ID" value="MDT2983795.1"/>
    <property type="molecule type" value="Genomic_DNA"/>
</dbReference>
<dbReference type="InterPro" id="IPR003115">
    <property type="entry name" value="ParB_N"/>
</dbReference>
<reference evidence="4 5" key="1">
    <citation type="submission" date="2018-08" db="EMBL/GenBank/DDBJ databases">
        <title>A genome reference for cultivated species of the human gut microbiota.</title>
        <authorList>
            <person name="Zou Y."/>
            <person name="Xue W."/>
            <person name="Luo G."/>
        </authorList>
    </citation>
    <scope>NUCLEOTIDE SEQUENCE [LARGE SCALE GENOMIC DNA]</scope>
    <source>
        <strain evidence="4 5">AF48-16</strain>
    </source>
</reference>
<dbReference type="EMBL" id="JARQDV010000012">
    <property type="protein sequence ID" value="MDT2965768.1"/>
    <property type="molecule type" value="Genomic_DNA"/>
</dbReference>
<dbReference type="OrthoDB" id="4536617at2"/>
<gene>
    <name evidence="4" type="ORF">DW084_14715</name>
    <name evidence="2" type="ORF">P7I32_14320</name>
    <name evidence="3" type="ORF">P7I34_14045</name>
</gene>
<evidence type="ECO:0000313" key="4">
    <source>
        <dbReference type="EMBL" id="RHK05249.1"/>
    </source>
</evidence>
<feature type="domain" description="ParB-like N-terminal" evidence="1">
    <location>
        <begin position="12"/>
        <end position="103"/>
    </location>
</feature>
<dbReference type="SMART" id="SM00470">
    <property type="entry name" value="ParB"/>
    <property type="match status" value="1"/>
</dbReference>
<comment type="caution">
    <text evidence="4">The sequence shown here is derived from an EMBL/GenBank/DDBJ whole genome shotgun (WGS) entry which is preliminary data.</text>
</comment>
<evidence type="ECO:0000313" key="5">
    <source>
        <dbReference type="Proteomes" id="UP000286288"/>
    </source>
</evidence>
<dbReference type="PANTHER" id="PTHR30083:SF1">
    <property type="entry name" value="TRANSCRIPTIONAL REGULATOR"/>
    <property type="match status" value="1"/>
</dbReference>
<name>A0A1I2A645_ENTCA</name>
<evidence type="ECO:0000313" key="6">
    <source>
        <dbReference type="Proteomes" id="UP001253851"/>
    </source>
</evidence>